<keyword evidence="5 7" id="KW-0472">Membrane</keyword>
<dbReference type="SUPFAM" id="SSF54427">
    <property type="entry name" value="NTF2-like"/>
    <property type="match status" value="1"/>
</dbReference>
<dbReference type="PIRSF" id="PIRSF003299">
    <property type="entry name" value="VirB8_PtlE"/>
    <property type="match status" value="1"/>
</dbReference>
<dbReference type="EMBL" id="JAAAMG010000020">
    <property type="protein sequence ID" value="NDW06734.1"/>
    <property type="molecule type" value="Genomic_DNA"/>
</dbReference>
<protein>
    <recommendedName>
        <fullName evidence="2">Type IV secretion system protein virB8</fullName>
    </recommendedName>
</protein>
<keyword evidence="4 7" id="KW-1133">Transmembrane helix</keyword>
<dbReference type="RefSeq" id="WP_083591595.1">
    <property type="nucleotide sequence ID" value="NZ_JAAAMG010000020.1"/>
</dbReference>
<evidence type="ECO:0000256" key="2">
    <source>
        <dbReference type="ARBA" id="ARBA00014420"/>
    </source>
</evidence>
<evidence type="ECO:0000256" key="4">
    <source>
        <dbReference type="ARBA" id="ARBA00022989"/>
    </source>
</evidence>
<organism evidence="9 10">
    <name type="scientific">Jiella pacifica</name>
    <dbReference type="NCBI Taxonomy" id="2696469"/>
    <lineage>
        <taxon>Bacteria</taxon>
        <taxon>Pseudomonadati</taxon>
        <taxon>Pseudomonadota</taxon>
        <taxon>Alphaproteobacteria</taxon>
        <taxon>Hyphomicrobiales</taxon>
        <taxon>Aurantimonadaceae</taxon>
        <taxon>Jiella</taxon>
    </lineage>
</organism>
<evidence type="ECO:0000256" key="6">
    <source>
        <dbReference type="ARBA" id="ARBA00037847"/>
    </source>
</evidence>
<evidence type="ECO:0000313" key="9">
    <source>
        <dbReference type="EMBL" id="NDW06734.1"/>
    </source>
</evidence>
<comment type="similarity">
    <text evidence="1">Belongs to the virB8 family.</text>
</comment>
<dbReference type="InterPro" id="IPR032710">
    <property type="entry name" value="NTF2-like_dom_sf"/>
</dbReference>
<dbReference type="GO" id="GO:0016020">
    <property type="term" value="C:membrane"/>
    <property type="evidence" value="ECO:0007669"/>
    <property type="project" value="InterPro"/>
</dbReference>
<evidence type="ECO:0000256" key="7">
    <source>
        <dbReference type="SAM" id="Phobius"/>
    </source>
</evidence>
<evidence type="ECO:0000256" key="5">
    <source>
        <dbReference type="ARBA" id="ARBA00023136"/>
    </source>
</evidence>
<evidence type="ECO:0000259" key="8">
    <source>
        <dbReference type="Pfam" id="PF04335"/>
    </source>
</evidence>
<proteinExistence type="inferred from homology"/>
<dbReference type="Proteomes" id="UP000469011">
    <property type="component" value="Unassembled WGS sequence"/>
</dbReference>
<dbReference type="GO" id="GO:0012505">
    <property type="term" value="C:endomembrane system"/>
    <property type="evidence" value="ECO:0007669"/>
    <property type="project" value="UniProtKB-SubCell"/>
</dbReference>
<gene>
    <name evidence="9" type="ORF">GTK09_20150</name>
</gene>
<dbReference type="InterPro" id="IPR007430">
    <property type="entry name" value="VirB8"/>
</dbReference>
<keyword evidence="3 7" id="KW-0812">Transmembrane</keyword>
<dbReference type="InterPro" id="IPR026264">
    <property type="entry name" value="VirB8/PtlE"/>
</dbReference>
<keyword evidence="10" id="KW-1185">Reference proteome</keyword>
<name>A0A6N9T5S8_9HYPH</name>
<comment type="subcellular location">
    <subcellularLocation>
        <location evidence="6">Endomembrane system</location>
        <topology evidence="6">Single-pass membrane protein</topology>
    </subcellularLocation>
</comment>
<sequence length="226" mass="25171">MAKNRTSNEIAAGFADEVFFGLRRQRNVLGFVAAGSITVAMTSVVALCLALPMKEIRPYVVMVDRSTGESEQIVSTRPGSLSDQEAVQEAEIVRYVTDRETYDVADNAERIPMVANTSVGQASASIRALWNSSADNYPPDIYGTDTLITVKVSSISMLGDKTAQVRFTRRLERPGDNPIERNFVATVGFEFRPRVERNLEQVWRNPLGFTVTNYRVDAETLRAREN</sequence>
<accession>A0A6N9T5S8</accession>
<evidence type="ECO:0000256" key="1">
    <source>
        <dbReference type="ARBA" id="ARBA00011070"/>
    </source>
</evidence>
<dbReference type="GO" id="GO:0030255">
    <property type="term" value="P:protein secretion by the type IV secretion system"/>
    <property type="evidence" value="ECO:0007669"/>
    <property type="project" value="InterPro"/>
</dbReference>
<reference evidence="9 10" key="1">
    <citation type="submission" date="2020-01" db="EMBL/GenBank/DDBJ databases">
        <title>Jiella pacifica sp. nov.</title>
        <authorList>
            <person name="Xue Z."/>
            <person name="Zhu S."/>
            <person name="Chen J."/>
            <person name="Yang J."/>
        </authorList>
    </citation>
    <scope>NUCLEOTIDE SEQUENCE [LARGE SCALE GENOMIC DNA]</scope>
    <source>
        <strain evidence="9 10">40Bstr34</strain>
    </source>
</reference>
<comment type="caution">
    <text evidence="9">The sequence shown here is derived from an EMBL/GenBank/DDBJ whole genome shotgun (WGS) entry which is preliminary data.</text>
</comment>
<dbReference type="AlphaFoldDB" id="A0A6N9T5S8"/>
<evidence type="ECO:0000313" key="10">
    <source>
        <dbReference type="Proteomes" id="UP000469011"/>
    </source>
</evidence>
<dbReference type="Pfam" id="PF04335">
    <property type="entry name" value="VirB8"/>
    <property type="match status" value="1"/>
</dbReference>
<feature type="domain" description="Bacterial virulence protein VirB8" evidence="8">
    <location>
        <begin position="11"/>
        <end position="219"/>
    </location>
</feature>
<feature type="transmembrane region" description="Helical" evidence="7">
    <location>
        <begin position="28"/>
        <end position="52"/>
    </location>
</feature>
<dbReference type="Gene3D" id="3.10.450.230">
    <property type="entry name" value="VirB8 protein"/>
    <property type="match status" value="1"/>
</dbReference>
<evidence type="ECO:0000256" key="3">
    <source>
        <dbReference type="ARBA" id="ARBA00022692"/>
    </source>
</evidence>
<dbReference type="CDD" id="cd16424">
    <property type="entry name" value="VirB8"/>
    <property type="match status" value="1"/>
</dbReference>